<keyword evidence="2 6" id="KW-0328">Glycosyltransferase</keyword>
<evidence type="ECO:0000313" key="5">
    <source>
        <dbReference type="EMBL" id="KAA3160624.1"/>
    </source>
</evidence>
<name>A0AAE4LN34_9BACT</name>
<dbReference type="InterPro" id="IPR001173">
    <property type="entry name" value="Glyco_trans_2-like"/>
</dbReference>
<evidence type="ECO:0000256" key="2">
    <source>
        <dbReference type="ARBA" id="ARBA00022676"/>
    </source>
</evidence>
<dbReference type="PANTHER" id="PTHR43179:SF12">
    <property type="entry name" value="GALACTOFURANOSYLTRANSFERASE GLFT2"/>
    <property type="match status" value="1"/>
</dbReference>
<dbReference type="EC" id="2.4.-.-" evidence="6"/>
<dbReference type="OMA" id="AIIILNW"/>
<dbReference type="EMBL" id="JAWDES010000005">
    <property type="protein sequence ID" value="MDU0261067.1"/>
    <property type="molecule type" value="Genomic_DNA"/>
</dbReference>
<evidence type="ECO:0000313" key="8">
    <source>
        <dbReference type="Proteomes" id="UP001181347"/>
    </source>
</evidence>
<dbReference type="AlphaFoldDB" id="A0AAE4LN34"/>
<dbReference type="SUPFAM" id="SSF53448">
    <property type="entry name" value="Nucleotide-diphospho-sugar transferases"/>
    <property type="match status" value="1"/>
</dbReference>
<reference evidence="6" key="2">
    <citation type="submission" date="2023-10" db="EMBL/GenBank/DDBJ databases">
        <title>Genome Sequence of the Bacteria from From Gut Wall in Crohn's Disease.</title>
        <authorList>
            <person name="Rodriguez-Palacios A."/>
        </authorList>
    </citation>
    <scope>NUCLEOTIDE SEQUENCE</scope>
    <source>
        <strain evidence="6">CavFT-hAR58</strain>
    </source>
</reference>
<evidence type="ECO:0000313" key="6">
    <source>
        <dbReference type="EMBL" id="MDU0261067.1"/>
    </source>
</evidence>
<dbReference type="PANTHER" id="PTHR43179">
    <property type="entry name" value="RHAMNOSYLTRANSFERASE WBBL"/>
    <property type="match status" value="1"/>
</dbReference>
<dbReference type="Gene3D" id="3.90.550.10">
    <property type="entry name" value="Spore Coat Polysaccharide Biosynthesis Protein SpsA, Chain A"/>
    <property type="match status" value="1"/>
</dbReference>
<comment type="caution">
    <text evidence="6">The sequence shown here is derived from an EMBL/GenBank/DDBJ whole genome shotgun (WGS) entry which is preliminary data.</text>
</comment>
<dbReference type="Proteomes" id="UP000324870">
    <property type="component" value="Unassembled WGS sequence"/>
</dbReference>
<protein>
    <submittedName>
        <fullName evidence="6">Glycosyltransferase family 2 protein</fullName>
        <ecNumber evidence="6">2.4.-.-</ecNumber>
    </submittedName>
</protein>
<evidence type="ECO:0000313" key="7">
    <source>
        <dbReference type="Proteomes" id="UP000324870"/>
    </source>
</evidence>
<reference evidence="5 7" key="1">
    <citation type="journal article" date="2019" name="Nat. Med.">
        <title>A library of human gut bacterial isolates paired with longitudinal multiomics data enables mechanistic microbiome research.</title>
        <authorList>
            <person name="Poyet M."/>
            <person name="Groussin M."/>
            <person name="Gibbons S.M."/>
            <person name="Avila-Pacheco J."/>
            <person name="Jiang X."/>
            <person name="Kearney S.M."/>
            <person name="Perrotta A.R."/>
            <person name="Berdy B."/>
            <person name="Zhao S."/>
            <person name="Lieberman T.D."/>
            <person name="Swanson P.K."/>
            <person name="Smith M."/>
            <person name="Roesemann S."/>
            <person name="Alexander J.E."/>
            <person name="Rich S.A."/>
            <person name="Livny J."/>
            <person name="Vlamakis H."/>
            <person name="Clish C."/>
            <person name="Bullock K."/>
            <person name="Deik A."/>
            <person name="Scott J."/>
            <person name="Pierce K.A."/>
            <person name="Xavier R.J."/>
            <person name="Alm E.J."/>
        </authorList>
    </citation>
    <scope>NUCLEOTIDE SEQUENCE [LARGE SCALE GENOMIC DNA]</scope>
    <source>
        <strain evidence="5 7">BIOML-A1</strain>
    </source>
</reference>
<organism evidence="6 8">
    <name type="scientific">Alistipes finegoldii</name>
    <dbReference type="NCBI Taxonomy" id="214856"/>
    <lineage>
        <taxon>Bacteria</taxon>
        <taxon>Pseudomonadati</taxon>
        <taxon>Bacteroidota</taxon>
        <taxon>Bacteroidia</taxon>
        <taxon>Bacteroidales</taxon>
        <taxon>Rikenellaceae</taxon>
        <taxon>Alistipes</taxon>
    </lineage>
</organism>
<dbReference type="RefSeq" id="WP_009596914.1">
    <property type="nucleotide sequence ID" value="NZ_BAAFKU010000006.1"/>
</dbReference>
<evidence type="ECO:0000256" key="1">
    <source>
        <dbReference type="ARBA" id="ARBA00006739"/>
    </source>
</evidence>
<proteinExistence type="inferred from homology"/>
<comment type="similarity">
    <text evidence="1">Belongs to the glycosyltransferase 2 family.</text>
</comment>
<dbReference type="CDD" id="cd04186">
    <property type="entry name" value="GT_2_like_c"/>
    <property type="match status" value="1"/>
</dbReference>
<feature type="domain" description="Glycosyltransferase 2-like" evidence="4">
    <location>
        <begin position="7"/>
        <end position="179"/>
    </location>
</feature>
<dbReference type="EMBL" id="VVND01000002">
    <property type="protein sequence ID" value="KAA3160624.1"/>
    <property type="molecule type" value="Genomic_DNA"/>
</dbReference>
<accession>A0AAE4LN34</accession>
<dbReference type="Pfam" id="PF00535">
    <property type="entry name" value="Glycos_transf_2"/>
    <property type="match status" value="1"/>
</dbReference>
<evidence type="ECO:0000259" key="4">
    <source>
        <dbReference type="Pfam" id="PF00535"/>
    </source>
</evidence>
<dbReference type="Proteomes" id="UP001181347">
    <property type="component" value="Unassembled WGS sequence"/>
</dbReference>
<dbReference type="GO" id="GO:0016757">
    <property type="term" value="F:glycosyltransferase activity"/>
    <property type="evidence" value="ECO:0007669"/>
    <property type="project" value="UniProtKB-KW"/>
</dbReference>
<evidence type="ECO:0000256" key="3">
    <source>
        <dbReference type="ARBA" id="ARBA00022679"/>
    </source>
</evidence>
<keyword evidence="3 6" id="KW-0808">Transferase</keyword>
<dbReference type="InterPro" id="IPR029044">
    <property type="entry name" value="Nucleotide-diphossugar_trans"/>
</dbReference>
<sequence length="297" mass="33676">MMERRISVISVNYNGYDLTCAMIDSLRRHVTTPLEIVIVDNGSTRDEAAPLRERYPDVKVLRSERNLGFAGGNNLGFAAATGDYLLLLNNDTEVTEDTLHYLRETLDNDRSIGAVCPKIRFFAPPQHIQFAGYTPLTRITLRNALIGFGEPDDGRYDTPHDTPYAHGAAMMVRRETLEKAGPMPEIYFLYYEELDWSVRIREQGRRIVYDPRCTVFHKESATTGQQSPLRSYCLTRNRLLFAWRNLRGGARLLSVAYQLCIAAPKNAVSALAHRRGDLAKAVCRGVRDFFTLKNKQA</sequence>
<gene>
    <name evidence="5" type="ORF">F2A26_02480</name>
    <name evidence="6" type="ORF">RVH17_13295</name>
</gene>
<keyword evidence="7" id="KW-1185">Reference proteome</keyword>